<feature type="transmembrane region" description="Helical" evidence="1">
    <location>
        <begin position="36"/>
        <end position="55"/>
    </location>
</feature>
<evidence type="ECO:0000313" key="2">
    <source>
        <dbReference type="EMBL" id="SUE72639.1"/>
    </source>
</evidence>
<gene>
    <name evidence="2" type="ORF">NCTC10692_04795</name>
</gene>
<dbReference type="AlphaFoldDB" id="A0A379PL07"/>
<proteinExistence type="predicted"/>
<protein>
    <submittedName>
        <fullName evidence="2">TniA protein</fullName>
    </submittedName>
</protein>
<evidence type="ECO:0000256" key="1">
    <source>
        <dbReference type="SAM" id="Phobius"/>
    </source>
</evidence>
<name>A0A379PL07_ECTOL</name>
<organism evidence="2 3">
    <name type="scientific">Ectopseudomonas oleovorans</name>
    <name type="common">Pseudomonas oleovorans</name>
    <dbReference type="NCBI Taxonomy" id="301"/>
    <lineage>
        <taxon>Bacteria</taxon>
        <taxon>Pseudomonadati</taxon>
        <taxon>Pseudomonadota</taxon>
        <taxon>Gammaproteobacteria</taxon>
        <taxon>Pseudomonadales</taxon>
        <taxon>Pseudomonadaceae</taxon>
        <taxon>Ectopseudomonas</taxon>
    </lineage>
</organism>
<keyword evidence="1" id="KW-0472">Membrane</keyword>
<evidence type="ECO:0000313" key="3">
    <source>
        <dbReference type="Proteomes" id="UP000255303"/>
    </source>
</evidence>
<accession>A0A379PL07</accession>
<sequence length="90" mass="10005">MHLSIHQRAAVIWLLASPIVFAPTLQIAKRPDAGLFLAQGIALVTIMIAVVPMLLKWPRFLWDANKVSSLEIKCHPEQSGSGLVRPWNPQ</sequence>
<keyword evidence="1" id="KW-0812">Transmembrane</keyword>
<dbReference type="EMBL" id="UGUV01000003">
    <property type="protein sequence ID" value="SUE72639.1"/>
    <property type="molecule type" value="Genomic_DNA"/>
</dbReference>
<reference evidence="2 3" key="1">
    <citation type="submission" date="2018-06" db="EMBL/GenBank/DDBJ databases">
        <authorList>
            <consortium name="Pathogen Informatics"/>
            <person name="Doyle S."/>
        </authorList>
    </citation>
    <scope>NUCLEOTIDE SEQUENCE [LARGE SCALE GENOMIC DNA]</scope>
    <source>
        <strain evidence="2 3">NCTC10692</strain>
    </source>
</reference>
<keyword evidence="1" id="KW-1133">Transmembrane helix</keyword>
<dbReference type="Proteomes" id="UP000255303">
    <property type="component" value="Unassembled WGS sequence"/>
</dbReference>